<dbReference type="GO" id="GO:0003676">
    <property type="term" value="F:nucleic acid binding"/>
    <property type="evidence" value="ECO:0007669"/>
    <property type="project" value="InterPro"/>
</dbReference>
<proteinExistence type="predicted"/>
<dbReference type="InterPro" id="IPR036397">
    <property type="entry name" value="RNaseH_sf"/>
</dbReference>
<evidence type="ECO:0000256" key="1">
    <source>
        <dbReference type="SAM" id="MobiDB-lite"/>
    </source>
</evidence>
<reference evidence="3 4" key="1">
    <citation type="submission" date="2024-01" db="EMBL/GenBank/DDBJ databases">
        <title>The complete chloroplast genome sequence of Lithospermum erythrorhizon: insights into the phylogenetic relationship among Boraginaceae species and the maternal lineages of purple gromwells.</title>
        <authorList>
            <person name="Okada T."/>
            <person name="Watanabe K."/>
        </authorList>
    </citation>
    <scope>NUCLEOTIDE SEQUENCE [LARGE SCALE GENOMIC DNA]</scope>
</reference>
<dbReference type="PROSITE" id="PS50994">
    <property type="entry name" value="INTEGRASE"/>
    <property type="match status" value="1"/>
</dbReference>
<dbReference type="PANTHER" id="PTHR48475:SF2">
    <property type="entry name" value="RIBONUCLEASE H"/>
    <property type="match status" value="1"/>
</dbReference>
<feature type="domain" description="Integrase catalytic" evidence="2">
    <location>
        <begin position="106"/>
        <end position="230"/>
    </location>
</feature>
<evidence type="ECO:0000259" key="2">
    <source>
        <dbReference type="PROSITE" id="PS50994"/>
    </source>
</evidence>
<keyword evidence="4" id="KW-1185">Reference proteome</keyword>
<comment type="caution">
    <text evidence="3">The sequence shown here is derived from an EMBL/GenBank/DDBJ whole genome shotgun (WGS) entry which is preliminary data.</text>
</comment>
<dbReference type="InterPro" id="IPR012337">
    <property type="entry name" value="RNaseH-like_sf"/>
</dbReference>
<dbReference type="AlphaFoldDB" id="A0AAV3QWE2"/>
<dbReference type="SUPFAM" id="SSF53098">
    <property type="entry name" value="Ribonuclease H-like"/>
    <property type="match status" value="1"/>
</dbReference>
<dbReference type="PANTHER" id="PTHR48475">
    <property type="entry name" value="RIBONUCLEASE H"/>
    <property type="match status" value="1"/>
</dbReference>
<feature type="region of interest" description="Disordered" evidence="1">
    <location>
        <begin position="257"/>
        <end position="291"/>
    </location>
</feature>
<organism evidence="3 4">
    <name type="scientific">Lithospermum erythrorhizon</name>
    <name type="common">Purple gromwell</name>
    <name type="synonym">Lithospermum officinale var. erythrorhizon</name>
    <dbReference type="NCBI Taxonomy" id="34254"/>
    <lineage>
        <taxon>Eukaryota</taxon>
        <taxon>Viridiplantae</taxon>
        <taxon>Streptophyta</taxon>
        <taxon>Embryophyta</taxon>
        <taxon>Tracheophyta</taxon>
        <taxon>Spermatophyta</taxon>
        <taxon>Magnoliopsida</taxon>
        <taxon>eudicotyledons</taxon>
        <taxon>Gunneridae</taxon>
        <taxon>Pentapetalae</taxon>
        <taxon>asterids</taxon>
        <taxon>lamiids</taxon>
        <taxon>Boraginales</taxon>
        <taxon>Boraginaceae</taxon>
        <taxon>Boraginoideae</taxon>
        <taxon>Lithospermeae</taxon>
        <taxon>Lithospermum</taxon>
    </lineage>
</organism>
<gene>
    <name evidence="3" type="ORF">LIER_23088</name>
</gene>
<dbReference type="InterPro" id="IPR001584">
    <property type="entry name" value="Integrase_cat-core"/>
</dbReference>
<evidence type="ECO:0000313" key="3">
    <source>
        <dbReference type="EMBL" id="GAA0168355.1"/>
    </source>
</evidence>
<dbReference type="Gene3D" id="3.30.420.10">
    <property type="entry name" value="Ribonuclease H-like superfamily/Ribonuclease H"/>
    <property type="match status" value="1"/>
</dbReference>
<protein>
    <recommendedName>
        <fullName evidence="2">Integrase catalytic domain-containing protein</fullName>
    </recommendedName>
</protein>
<accession>A0AAV3QWE2</accession>
<sequence>MDKALKGEGGLPGPWYQEIMQFLRTGILPEDLPVANKIQRQSLRYTLQDGVLYRRSFQGPLLKCVTREEGLMAIEEINGGICGSHINGKALTQKIIRSGIFWPSVAKDAQDHVWRCNSCQTDASIPYQPPHEMVCPISLDYFTKRVEAKPLTWQDQEQVYQFLGDIFTQFGVPQVQVTNNETQFTVRKIEDLFLELDMEYRTASASYPHANGQIEVMNRLIFKGVKKRLQEERGCWDQDLPTVLWWVASQIGPVGGKKGWRGGQNGQIQGKGSRLLQQKGPGQKIPAKRSNPHSTIGIRLWETRKIGVLPGKSIHRPGSRGTTHV</sequence>
<dbReference type="EMBL" id="BAABME010006437">
    <property type="protein sequence ID" value="GAA0168355.1"/>
    <property type="molecule type" value="Genomic_DNA"/>
</dbReference>
<name>A0AAV3QWE2_LITER</name>
<dbReference type="Proteomes" id="UP001454036">
    <property type="component" value="Unassembled WGS sequence"/>
</dbReference>
<evidence type="ECO:0000313" key="4">
    <source>
        <dbReference type="Proteomes" id="UP001454036"/>
    </source>
</evidence>
<dbReference type="GO" id="GO:0015074">
    <property type="term" value="P:DNA integration"/>
    <property type="evidence" value="ECO:0007669"/>
    <property type="project" value="InterPro"/>
</dbReference>
<dbReference type="Gene3D" id="1.10.340.70">
    <property type="match status" value="1"/>
</dbReference>